<name>A0ABQ4PJS0_9GAMM</name>
<dbReference type="InterPro" id="IPR036291">
    <property type="entry name" value="NAD(P)-bd_dom_sf"/>
</dbReference>
<comment type="similarity">
    <text evidence="1">Belongs to the short-chain dehydrogenases/reductases (SDR) family.</text>
</comment>
<protein>
    <submittedName>
        <fullName evidence="3">Short-chain dehydrogenase</fullName>
    </submittedName>
</protein>
<organism evidence="3 4">
    <name type="scientific">Shewanella algidipiscicola</name>
    <dbReference type="NCBI Taxonomy" id="614070"/>
    <lineage>
        <taxon>Bacteria</taxon>
        <taxon>Pseudomonadati</taxon>
        <taxon>Pseudomonadota</taxon>
        <taxon>Gammaproteobacteria</taxon>
        <taxon>Alteromonadales</taxon>
        <taxon>Shewanellaceae</taxon>
        <taxon>Shewanella</taxon>
    </lineage>
</organism>
<dbReference type="PROSITE" id="PS00061">
    <property type="entry name" value="ADH_SHORT"/>
    <property type="match status" value="1"/>
</dbReference>
<reference evidence="3 4" key="1">
    <citation type="submission" date="2021-05" db="EMBL/GenBank/DDBJ databases">
        <title>Molecular characterization for Shewanella algae harboring chromosomal blaOXA-55-like strains isolated from clinical and environment sample.</title>
        <authorList>
            <person name="Ohama Y."/>
            <person name="Aoki K."/>
            <person name="Harada S."/>
            <person name="Moriya K."/>
            <person name="Ishii Y."/>
            <person name="Tateda K."/>
        </authorList>
    </citation>
    <scope>NUCLEOTIDE SEQUENCE [LARGE SCALE GENOMIC DNA]</scope>
    <source>
        <strain evidence="3 4">LMG 23746</strain>
    </source>
</reference>
<dbReference type="PANTHER" id="PTHR44196:SF1">
    <property type="entry name" value="DEHYDROGENASE_REDUCTASE SDR FAMILY MEMBER 7B"/>
    <property type="match status" value="1"/>
</dbReference>
<evidence type="ECO:0000256" key="2">
    <source>
        <dbReference type="ARBA" id="ARBA00023002"/>
    </source>
</evidence>
<dbReference type="PRINTS" id="PR00081">
    <property type="entry name" value="GDHRDH"/>
</dbReference>
<evidence type="ECO:0000313" key="4">
    <source>
        <dbReference type="Proteomes" id="UP000761574"/>
    </source>
</evidence>
<sequence length="239" mass="26856">MRIMITGATSGIGRALAESYAKAGHHILACGRSQQKLDDLVKQYPNITPLCFDLTQYQQYPVIDKVDWPLDLLIFNAGDCEYIDDALHFDAKRFERVININLISVAYGLQSWLHLVRPGGRLVMVSSSAEMLALPRAEAYGTSKAALTYLAKVLSIDLAQHEIEVSCVHPGFVDTPLTERNTFAMPMLMSSEQAADKIIAGVAKGKRDIRFPSVFIFLMRCLQLLPFSIWRRLARRINR</sequence>
<gene>
    <name evidence="3" type="ORF">TUM4630_23400</name>
</gene>
<dbReference type="InterPro" id="IPR020904">
    <property type="entry name" value="Sc_DH/Rdtase_CS"/>
</dbReference>
<dbReference type="PANTHER" id="PTHR44196">
    <property type="entry name" value="DEHYDROGENASE/REDUCTASE SDR FAMILY MEMBER 7B"/>
    <property type="match status" value="1"/>
</dbReference>
<dbReference type="Gene3D" id="3.40.50.720">
    <property type="entry name" value="NAD(P)-binding Rossmann-like Domain"/>
    <property type="match status" value="1"/>
</dbReference>
<evidence type="ECO:0000313" key="3">
    <source>
        <dbReference type="EMBL" id="GIU48022.1"/>
    </source>
</evidence>
<dbReference type="Pfam" id="PF00106">
    <property type="entry name" value="adh_short"/>
    <property type="match status" value="1"/>
</dbReference>
<dbReference type="InterPro" id="IPR002347">
    <property type="entry name" value="SDR_fam"/>
</dbReference>
<proteinExistence type="inferred from homology"/>
<dbReference type="EMBL" id="BPFB01000026">
    <property type="protein sequence ID" value="GIU48022.1"/>
    <property type="molecule type" value="Genomic_DNA"/>
</dbReference>
<keyword evidence="4" id="KW-1185">Reference proteome</keyword>
<dbReference type="RefSeq" id="WP_119978999.1">
    <property type="nucleotide sequence ID" value="NZ_BPFB01000026.1"/>
</dbReference>
<dbReference type="Proteomes" id="UP000761574">
    <property type="component" value="Unassembled WGS sequence"/>
</dbReference>
<keyword evidence="2" id="KW-0560">Oxidoreductase</keyword>
<evidence type="ECO:0000256" key="1">
    <source>
        <dbReference type="ARBA" id="ARBA00006484"/>
    </source>
</evidence>
<dbReference type="SUPFAM" id="SSF51735">
    <property type="entry name" value="NAD(P)-binding Rossmann-fold domains"/>
    <property type="match status" value="1"/>
</dbReference>
<comment type="caution">
    <text evidence="3">The sequence shown here is derived from an EMBL/GenBank/DDBJ whole genome shotgun (WGS) entry which is preliminary data.</text>
</comment>
<accession>A0ABQ4PJS0</accession>